<evidence type="ECO:0000256" key="1">
    <source>
        <dbReference type="ARBA" id="ARBA00022553"/>
    </source>
</evidence>
<dbReference type="CDD" id="cd02440">
    <property type="entry name" value="AdoMet_MTases"/>
    <property type="match status" value="1"/>
</dbReference>
<dbReference type="STRING" id="133383.A0A1R0H0C5"/>
<reference evidence="5 6" key="1">
    <citation type="journal article" date="2016" name="Mol. Biol. Evol.">
        <title>Genome-Wide Survey of Gut Fungi (Harpellales) Reveals the First Horizontally Transferred Ubiquitin Gene from a Mosquito Host.</title>
        <authorList>
            <person name="Wang Y."/>
            <person name="White M.M."/>
            <person name="Kvist S."/>
            <person name="Moncalvo J.M."/>
        </authorList>
    </citation>
    <scope>NUCLEOTIDE SEQUENCE [LARGE SCALE GENOMIC DNA]</scope>
    <source>
        <strain evidence="5 6">ALG-7-W6</strain>
    </source>
</reference>
<dbReference type="InterPro" id="IPR008854">
    <property type="entry name" value="TPMT"/>
</dbReference>
<dbReference type="AlphaFoldDB" id="A0A1R0H0C5"/>
<dbReference type="PROSITE" id="PS51585">
    <property type="entry name" value="SAM_MT_TPMT"/>
    <property type="match status" value="1"/>
</dbReference>
<protein>
    <submittedName>
        <fullName evidence="5">Putative thiol methyltransferase 2</fullName>
    </submittedName>
</protein>
<dbReference type="PANTHER" id="PTHR32183:SF6">
    <property type="entry name" value="CYSTEINE SULFINATE DESULFINASE_CYSTEINE DESULFURASE AND RELATED ENZYMES"/>
    <property type="match status" value="1"/>
</dbReference>
<dbReference type="Pfam" id="PF05724">
    <property type="entry name" value="TPMT"/>
    <property type="match status" value="1"/>
</dbReference>
<dbReference type="Gene3D" id="3.40.50.150">
    <property type="entry name" value="Vaccinia Virus protein VP39"/>
    <property type="match status" value="1"/>
</dbReference>
<comment type="caution">
    <text evidence="5">The sequence shown here is derived from an EMBL/GenBank/DDBJ whole genome shotgun (WGS) entry which is preliminary data.</text>
</comment>
<dbReference type="PANTHER" id="PTHR32183">
    <property type="match status" value="1"/>
</dbReference>
<evidence type="ECO:0000256" key="3">
    <source>
        <dbReference type="ARBA" id="ARBA00022679"/>
    </source>
</evidence>
<name>A0A1R0H0C5_9FUNG</name>
<dbReference type="EMBL" id="LSSL01001415">
    <property type="protein sequence ID" value="OLY82568.1"/>
    <property type="molecule type" value="Genomic_DNA"/>
</dbReference>
<dbReference type="Proteomes" id="UP000187455">
    <property type="component" value="Unassembled WGS sequence"/>
</dbReference>
<gene>
    <name evidence="5" type="ORF">AYI68_g3314</name>
</gene>
<dbReference type="InterPro" id="IPR029063">
    <property type="entry name" value="SAM-dependent_MTases_sf"/>
</dbReference>
<accession>A0A1R0H0C5</accession>
<keyword evidence="6" id="KW-1185">Reference proteome</keyword>
<dbReference type="SUPFAM" id="SSF53335">
    <property type="entry name" value="S-adenosyl-L-methionine-dependent methyltransferases"/>
    <property type="match status" value="1"/>
</dbReference>
<sequence length="207" mass="23545">MSTDREQYNQFWEEKWDTNTIFWDFGKMQIALKELIGGNKFHIPKGNCIVPGCGHGYDAIYFAQQGYKTVGLDVSISAKKAAEELAAKSNVPSGNLEFVTADFYTYEPPSSLFQVAYDYTFLSTVKPKDRELWGQKYADIISPGGYLITLIYPIDFGSSNDGPPFQLNIEMCHTALDKNFTLEYEDRDPAKEPPRETSCIMAVWKRK</sequence>
<keyword evidence="4" id="KW-0949">S-adenosyl-L-methionine</keyword>
<evidence type="ECO:0000256" key="4">
    <source>
        <dbReference type="ARBA" id="ARBA00022691"/>
    </source>
</evidence>
<keyword evidence="3 5" id="KW-0808">Transferase</keyword>
<dbReference type="GO" id="GO:0032259">
    <property type="term" value="P:methylation"/>
    <property type="evidence" value="ECO:0007669"/>
    <property type="project" value="UniProtKB-KW"/>
</dbReference>
<proteinExistence type="predicted"/>
<keyword evidence="2 5" id="KW-0489">Methyltransferase</keyword>
<evidence type="ECO:0000313" key="5">
    <source>
        <dbReference type="EMBL" id="OLY82568.1"/>
    </source>
</evidence>
<dbReference type="GO" id="GO:0008757">
    <property type="term" value="F:S-adenosylmethionine-dependent methyltransferase activity"/>
    <property type="evidence" value="ECO:0007669"/>
    <property type="project" value="InterPro"/>
</dbReference>
<evidence type="ECO:0000313" key="6">
    <source>
        <dbReference type="Proteomes" id="UP000187455"/>
    </source>
</evidence>
<evidence type="ECO:0000256" key="2">
    <source>
        <dbReference type="ARBA" id="ARBA00022603"/>
    </source>
</evidence>
<dbReference type="OrthoDB" id="276151at2759"/>
<organism evidence="5 6">
    <name type="scientific">Smittium mucronatum</name>
    <dbReference type="NCBI Taxonomy" id="133383"/>
    <lineage>
        <taxon>Eukaryota</taxon>
        <taxon>Fungi</taxon>
        <taxon>Fungi incertae sedis</taxon>
        <taxon>Zoopagomycota</taxon>
        <taxon>Kickxellomycotina</taxon>
        <taxon>Harpellomycetes</taxon>
        <taxon>Harpellales</taxon>
        <taxon>Legeriomycetaceae</taxon>
        <taxon>Smittium</taxon>
    </lineage>
</organism>
<keyword evidence="1" id="KW-0597">Phosphoprotein</keyword>